<dbReference type="SUPFAM" id="SSF49344">
    <property type="entry name" value="CBD9-like"/>
    <property type="match status" value="1"/>
</dbReference>
<accession>A0A840LCJ0</accession>
<name>A0A840LCJ0_9BURK</name>
<protein>
    <recommendedName>
        <fullName evidence="3">Carbohydrate binding protein with CBM9 domain</fullName>
    </recommendedName>
</protein>
<evidence type="ECO:0008006" key="3">
    <source>
        <dbReference type="Google" id="ProtNLM"/>
    </source>
</evidence>
<gene>
    <name evidence="1" type="ORF">HNP55_002939</name>
</gene>
<evidence type="ECO:0000313" key="1">
    <source>
        <dbReference type="EMBL" id="MBB4844403.1"/>
    </source>
</evidence>
<proteinExistence type="predicted"/>
<sequence length="779" mass="85041">MTVGRSGIAGGWRLPMWMTGLYGLGHGCARCRSSFLRLAHLYGKGVGHVRQAVGLTVAMMASFATAAPDAAPASPTLMAALRLPATTDFAGAVPSLVDAAPIGGFVQVAPVAGSAPTRRTELRMAHDGRALHIQVRAYDPEPSAIVAQQMRRDVEGMLKEDQVTLVFDPDGDGRNGYLFAVNANGAQFDALIFDGGQMRFDWDALWRSEARIEADGWRADITIPLSVFGRGRPVGEDEVRTWRVNAERWMPRGSERVRLAGIQPDKEVYSLGDALPMPAIVADQDGWGLRLKASLRATSESSAASGAGRARQRLEPGLEVFHESPSGLRTTAALNIDFGEAEADERTVNLTRFELFRPEKREFFLQDAGRFTFGGLVESAVIPYYSRRVGLDATGRGRSLDAGLKFSGQLAGTDFGLFGARVAGGPTEPGEPDQRAADVAVLRVARPLGHRSRVGLTATRGNPEGTSGSSLWGVDYQFRDTNWAPPGGAGGKTLETHAWVLESSNAGLGNGRSWGASVKYPNVGLTGNAEVQRIDAHFNPALGYLAEAGVTRGKGELGWWHRTRTGEDIIPGVDWNFRRKQDGSERSWLLNPEIGYTNAAGDTVMVEVFFEGDRLASAYTPVPGVTVQPGRYGWHYLFGYLETAPSRPVSATAELRSGGYYDGHRDDQTLQLAWKPGPYWGWRVGLARNAIRLPSGSFTVRTASLRLDHTPSTRLAQSLLLQWDNVSKELGVSARLRWLWRPDREVIFSLDRLGYTGEQRDLLPNQTRAMLKLVWNLER</sequence>
<dbReference type="EMBL" id="JACHLP010000005">
    <property type="protein sequence ID" value="MBB4844403.1"/>
    <property type="molecule type" value="Genomic_DNA"/>
</dbReference>
<organism evidence="1 2">
    <name type="scientific">Roseateles oligotrophus</name>
    <dbReference type="NCBI Taxonomy" id="1769250"/>
    <lineage>
        <taxon>Bacteria</taxon>
        <taxon>Pseudomonadati</taxon>
        <taxon>Pseudomonadota</taxon>
        <taxon>Betaproteobacteria</taxon>
        <taxon>Burkholderiales</taxon>
        <taxon>Sphaerotilaceae</taxon>
        <taxon>Roseateles</taxon>
    </lineage>
</organism>
<comment type="caution">
    <text evidence="1">The sequence shown here is derived from an EMBL/GenBank/DDBJ whole genome shotgun (WGS) entry which is preliminary data.</text>
</comment>
<evidence type="ECO:0000313" key="2">
    <source>
        <dbReference type="Proteomes" id="UP000562027"/>
    </source>
</evidence>
<reference evidence="1 2" key="1">
    <citation type="submission" date="2020-08" db="EMBL/GenBank/DDBJ databases">
        <title>Functional genomics of gut bacteria from endangered species of beetles.</title>
        <authorList>
            <person name="Carlos-Shanley C."/>
        </authorList>
    </citation>
    <scope>NUCLEOTIDE SEQUENCE [LARGE SCALE GENOMIC DNA]</scope>
    <source>
        <strain evidence="1 2">S00239</strain>
    </source>
</reference>
<keyword evidence="2" id="KW-1185">Reference proteome</keyword>
<dbReference type="Proteomes" id="UP000562027">
    <property type="component" value="Unassembled WGS sequence"/>
</dbReference>
<dbReference type="CDD" id="cd09618">
    <property type="entry name" value="CBM9_like_2"/>
    <property type="match status" value="1"/>
</dbReference>
<dbReference type="AlphaFoldDB" id="A0A840LCJ0"/>
<dbReference type="Gene3D" id="2.60.40.1190">
    <property type="match status" value="1"/>
</dbReference>